<keyword evidence="10" id="KW-1185">Reference proteome</keyword>
<dbReference type="InterPro" id="IPR011013">
    <property type="entry name" value="Gal_mutarotase_sf_dom"/>
</dbReference>
<accession>A0ABV6KQ07</accession>
<dbReference type="Proteomes" id="UP001589738">
    <property type="component" value="Unassembled WGS sequence"/>
</dbReference>
<keyword evidence="6 8" id="KW-0413">Isomerase</keyword>
<evidence type="ECO:0000256" key="4">
    <source>
        <dbReference type="ARBA" id="ARBA00013185"/>
    </source>
</evidence>
<dbReference type="RefSeq" id="WP_377057903.1">
    <property type="nucleotide sequence ID" value="NZ_JBHLUU010000026.1"/>
</dbReference>
<evidence type="ECO:0000313" key="9">
    <source>
        <dbReference type="EMBL" id="MFC0475349.1"/>
    </source>
</evidence>
<dbReference type="PIRSF" id="PIRSF005096">
    <property type="entry name" value="GALM"/>
    <property type="match status" value="1"/>
</dbReference>
<evidence type="ECO:0000256" key="1">
    <source>
        <dbReference type="ARBA" id="ARBA00001614"/>
    </source>
</evidence>
<dbReference type="GO" id="GO:0016853">
    <property type="term" value="F:isomerase activity"/>
    <property type="evidence" value="ECO:0007669"/>
    <property type="project" value="UniProtKB-KW"/>
</dbReference>
<sequence length="348" mass="38833">MKISESVVGRHDGQTIVAHTIENAAGMQVTSLNYGCTITRIVVPDKRGNLENVVLGFDTVEEYQANSAYFGSVIGRHAGRIAGGCFELDGITYELAKNNNGNHLHGGLKGFDQKVWDVEVVQEKDSVSLCYRYESKEGEEGYPGNVRVSVTYTVTNANEILLSYEGISDARTVLNMTNHTYFNLSGDLKRTALDHTLKIKSDHFLELNDSLIPTGELIHVDHTVFDFRDGRKIQEGVVSEHPQNVLVGNGYDHPFMLRSNQSEPITLYDEESGRLLVVETNEPAVVLYTGTQLGNDYDIRGRKSEKYLGLCLETQGVPDAIHHSHFPSTVIEKDQVYCSETKWSFKIK</sequence>
<keyword evidence="7 8" id="KW-0119">Carbohydrate metabolism</keyword>
<evidence type="ECO:0000256" key="8">
    <source>
        <dbReference type="PIRNR" id="PIRNR005096"/>
    </source>
</evidence>
<comment type="catalytic activity">
    <reaction evidence="1 8">
        <text>alpha-D-glucose = beta-D-glucose</text>
        <dbReference type="Rhea" id="RHEA:10264"/>
        <dbReference type="ChEBI" id="CHEBI:15903"/>
        <dbReference type="ChEBI" id="CHEBI:17925"/>
        <dbReference type="EC" id="5.1.3.3"/>
    </reaction>
</comment>
<evidence type="ECO:0000256" key="3">
    <source>
        <dbReference type="ARBA" id="ARBA00006206"/>
    </source>
</evidence>
<proteinExistence type="inferred from homology"/>
<evidence type="ECO:0000256" key="2">
    <source>
        <dbReference type="ARBA" id="ARBA00005028"/>
    </source>
</evidence>
<name>A0ABV6KQ07_9BACI</name>
<dbReference type="SUPFAM" id="SSF74650">
    <property type="entry name" value="Galactose mutarotase-like"/>
    <property type="match status" value="1"/>
</dbReference>
<dbReference type="EMBL" id="JBHLUU010000026">
    <property type="protein sequence ID" value="MFC0475349.1"/>
    <property type="molecule type" value="Genomic_DNA"/>
</dbReference>
<evidence type="ECO:0000256" key="7">
    <source>
        <dbReference type="ARBA" id="ARBA00023277"/>
    </source>
</evidence>
<comment type="similarity">
    <text evidence="3 8">Belongs to the aldose epimerase family.</text>
</comment>
<gene>
    <name evidence="9" type="ORF">ACFFHF_08810</name>
</gene>
<dbReference type="CDD" id="cd09019">
    <property type="entry name" value="galactose_mutarotase_like"/>
    <property type="match status" value="1"/>
</dbReference>
<evidence type="ECO:0000313" key="10">
    <source>
        <dbReference type="Proteomes" id="UP001589738"/>
    </source>
</evidence>
<comment type="caution">
    <text evidence="9">The sequence shown here is derived from an EMBL/GenBank/DDBJ whole genome shotgun (WGS) entry which is preliminary data.</text>
</comment>
<evidence type="ECO:0000256" key="5">
    <source>
        <dbReference type="ARBA" id="ARBA00014165"/>
    </source>
</evidence>
<protein>
    <recommendedName>
        <fullName evidence="5 8">Aldose 1-epimerase</fullName>
        <ecNumber evidence="4 8">5.1.3.3</ecNumber>
    </recommendedName>
</protein>
<dbReference type="InterPro" id="IPR014718">
    <property type="entry name" value="GH-type_carb-bd"/>
</dbReference>
<dbReference type="NCBIfam" id="NF008277">
    <property type="entry name" value="PRK11055.1"/>
    <property type="match status" value="1"/>
</dbReference>
<organism evidence="9 10">
    <name type="scientific">Robertmurraya beringensis</name>
    <dbReference type="NCBI Taxonomy" id="641660"/>
    <lineage>
        <taxon>Bacteria</taxon>
        <taxon>Bacillati</taxon>
        <taxon>Bacillota</taxon>
        <taxon>Bacilli</taxon>
        <taxon>Bacillales</taxon>
        <taxon>Bacillaceae</taxon>
        <taxon>Robertmurraya</taxon>
    </lineage>
</organism>
<reference evidence="9 10" key="1">
    <citation type="submission" date="2024-09" db="EMBL/GenBank/DDBJ databases">
        <authorList>
            <person name="Sun Q."/>
            <person name="Mori K."/>
        </authorList>
    </citation>
    <scope>NUCLEOTIDE SEQUENCE [LARGE SCALE GENOMIC DNA]</scope>
    <source>
        <strain evidence="9 10">CGMCC 1.9126</strain>
    </source>
</reference>
<dbReference type="PANTHER" id="PTHR10091:SF0">
    <property type="entry name" value="GALACTOSE MUTAROTASE"/>
    <property type="match status" value="1"/>
</dbReference>
<dbReference type="InterPro" id="IPR047215">
    <property type="entry name" value="Galactose_mutarotase-like"/>
</dbReference>
<dbReference type="PANTHER" id="PTHR10091">
    <property type="entry name" value="ALDOSE-1-EPIMERASE"/>
    <property type="match status" value="1"/>
</dbReference>
<dbReference type="Gene3D" id="2.70.98.10">
    <property type="match status" value="1"/>
</dbReference>
<dbReference type="InterPro" id="IPR018052">
    <property type="entry name" value="Ald1_epimerase_CS"/>
</dbReference>
<comment type="pathway">
    <text evidence="2 8">Carbohydrate metabolism; hexose metabolism.</text>
</comment>
<dbReference type="InterPro" id="IPR015443">
    <property type="entry name" value="Aldose_1-epimerase"/>
</dbReference>
<dbReference type="Pfam" id="PF01263">
    <property type="entry name" value="Aldose_epim"/>
    <property type="match status" value="1"/>
</dbReference>
<evidence type="ECO:0000256" key="6">
    <source>
        <dbReference type="ARBA" id="ARBA00023235"/>
    </source>
</evidence>
<dbReference type="EC" id="5.1.3.3" evidence="4 8"/>
<dbReference type="InterPro" id="IPR008183">
    <property type="entry name" value="Aldose_1/G6P_1-epimerase"/>
</dbReference>
<dbReference type="PROSITE" id="PS00545">
    <property type="entry name" value="ALDOSE_1_EPIMERASE"/>
    <property type="match status" value="1"/>
</dbReference>